<dbReference type="Gene3D" id="4.10.240.10">
    <property type="entry name" value="Zn(2)-C6 fungal-type DNA-binding domain"/>
    <property type="match status" value="1"/>
</dbReference>
<proteinExistence type="inferred from homology"/>
<dbReference type="InterPro" id="IPR002937">
    <property type="entry name" value="Amino_oxidase"/>
</dbReference>
<feature type="compositionally biased region" description="Polar residues" evidence="5">
    <location>
        <begin position="123"/>
        <end position="134"/>
    </location>
</feature>
<dbReference type="SUPFAM" id="SSF57701">
    <property type="entry name" value="Zn2/Cys6 DNA-binding domain"/>
    <property type="match status" value="1"/>
</dbReference>
<organism evidence="7 8">
    <name type="scientific">Fusarium avenaceum</name>
    <dbReference type="NCBI Taxonomy" id="40199"/>
    <lineage>
        <taxon>Eukaryota</taxon>
        <taxon>Fungi</taxon>
        <taxon>Dikarya</taxon>
        <taxon>Ascomycota</taxon>
        <taxon>Pezizomycotina</taxon>
        <taxon>Sordariomycetes</taxon>
        <taxon>Hypocreomycetidae</taxon>
        <taxon>Hypocreales</taxon>
        <taxon>Nectriaceae</taxon>
        <taxon>Fusarium</taxon>
        <taxon>Fusarium tricinctum species complex</taxon>
    </lineage>
</organism>
<protein>
    <recommendedName>
        <fullName evidence="2">monoamine oxidase</fullName>
        <ecNumber evidence="2">1.4.3.4</ecNumber>
    </recommendedName>
</protein>
<dbReference type="InterPro" id="IPR050703">
    <property type="entry name" value="Flavin_MAO"/>
</dbReference>
<sequence>MAQPACGTCRKKSRKCDRKRPICDRCRTKGLHCEGYPPRFQFREVLVAPSRQWSTGVASSSDALPLAEPVLEPPTVPQTANAVTSPVDFSVIESFDNCLPDSAEDLLPQDPSISSHSSPSSPENTQVPANQGSYASPPIVNPQLQNEVIANQPIIEYFQQTLSQRLMIQVHGVENPFQKYVLPLAYQHQGILHALLGLSVCHMHISGSESSQYFVAASFRYRLSALHSLGSLLQREAASRLEPLEAEYILAMVLLLVLHDVCETGVSSHGAHLNGVSFLCCPPSLFYEIGRVLEAGKANLAGDLPLDQFKEVLQKADKFFRTWDPEQVVYPTSHKEWKHLADAYRHACLLRIMRFPDPLALSCEDTRIKASVSAIFDICAAIPRDSTFYKRLLFPLFLAGADTCSPHQIHYASWSISGIKDATGFQHPALTKLLARVWDERKGTDAQCFTNVSWTEFSIYHANLSTEGYTYTKKGGLVTGLHTYSVIQPDHKIRQTDENKVFDAIVIGSGYAGLVAARDLVKAGKQTLLIEARDRIGGRTWSAEVNGTTYEMGGTWVSHNHGRLFAEMQRYGLKDDVITTRTEGGGCDYFTIDTGSGSRRLTHEEAGDLTANAWNIFINYDGKMGRDICPLPYSTLGNLRVAPEKVKEVDKLTCRDRIEQIKHLLSSDELALLESIVPHIGGGSVEDMGYLEMLRAQALQNYEIATFEEVWTLYKLREGQSALARRIFDDAVRLGLQYTFKSPVKSIVDKDGIVSIHTTTSKAYRARRVINTMPITVLPDITFDPPLSPLRQEAIKVNQLDYLTKCHAEVEGDLRGLRGCTWPGDLLYVYGDGFCADGKSTRITSFAGDNRGKLDPTKEPERLEAALQRFHPMNIKKVLWHDWVSDPYAKAGAAWYPAGFLTKYLAELQSRHGNVLMASADWASGWRSFIEGAMEQGAINADIVLREVGILGANPPPGEYQRESRT</sequence>
<keyword evidence="8" id="KW-1185">Reference proteome</keyword>
<evidence type="ECO:0000256" key="4">
    <source>
        <dbReference type="ARBA" id="ARBA00048448"/>
    </source>
</evidence>
<dbReference type="SUPFAM" id="SSF51905">
    <property type="entry name" value="FAD/NAD(P)-binding domain"/>
    <property type="match status" value="1"/>
</dbReference>
<accession>A0A9P7KTW9</accession>
<keyword evidence="3" id="KW-0539">Nucleus</keyword>
<feature type="domain" description="Zn(2)-C6 fungal-type" evidence="6">
    <location>
        <begin position="5"/>
        <end position="33"/>
    </location>
</feature>
<evidence type="ECO:0000256" key="2">
    <source>
        <dbReference type="ARBA" id="ARBA00012804"/>
    </source>
</evidence>
<feature type="region of interest" description="Disordered" evidence="5">
    <location>
        <begin position="106"/>
        <end position="136"/>
    </location>
</feature>
<evidence type="ECO:0000313" key="8">
    <source>
        <dbReference type="Proteomes" id="UP000782241"/>
    </source>
</evidence>
<comment type="similarity">
    <text evidence="1">Belongs to the flavin monoamine oxidase family.</text>
</comment>
<dbReference type="AlphaFoldDB" id="A0A9P7KTW9"/>
<dbReference type="PANTHER" id="PTHR43563">
    <property type="entry name" value="AMINE OXIDASE"/>
    <property type="match status" value="1"/>
</dbReference>
<dbReference type="Pfam" id="PF11951">
    <property type="entry name" value="Fungal_trans_2"/>
    <property type="match status" value="2"/>
</dbReference>
<gene>
    <name evidence="7" type="ORF">KAF25_002543</name>
</gene>
<dbReference type="EMBL" id="JAGPUO010000008">
    <property type="protein sequence ID" value="KAG5660900.1"/>
    <property type="molecule type" value="Genomic_DNA"/>
</dbReference>
<dbReference type="InterPro" id="IPR001138">
    <property type="entry name" value="Zn2Cys6_DnaBD"/>
</dbReference>
<dbReference type="EC" id="1.4.3.4" evidence="2"/>
<dbReference type="GO" id="GO:0097621">
    <property type="term" value="F:monoamine oxidase activity"/>
    <property type="evidence" value="ECO:0007669"/>
    <property type="project" value="UniProtKB-EC"/>
</dbReference>
<dbReference type="CDD" id="cd00067">
    <property type="entry name" value="GAL4"/>
    <property type="match status" value="1"/>
</dbReference>
<name>A0A9P7KTW9_9HYPO</name>
<dbReference type="Proteomes" id="UP000782241">
    <property type="component" value="Unassembled WGS sequence"/>
</dbReference>
<reference evidence="7" key="1">
    <citation type="submission" date="2021-04" db="EMBL/GenBank/DDBJ databases">
        <title>Draft genome of Fusarium avenaceum strain F156N33, isolated from an atmospheric sample in Virginia.</title>
        <authorList>
            <person name="Yang S."/>
            <person name="Vinatzer B.A."/>
            <person name="Coleman J."/>
        </authorList>
    </citation>
    <scope>NUCLEOTIDE SEQUENCE</scope>
    <source>
        <strain evidence="7">F156N33</strain>
    </source>
</reference>
<dbReference type="GO" id="GO:0008270">
    <property type="term" value="F:zinc ion binding"/>
    <property type="evidence" value="ECO:0007669"/>
    <property type="project" value="InterPro"/>
</dbReference>
<dbReference type="InterPro" id="IPR036188">
    <property type="entry name" value="FAD/NAD-bd_sf"/>
</dbReference>
<dbReference type="PROSITE" id="PS50048">
    <property type="entry name" value="ZN2_CY6_FUNGAL_2"/>
    <property type="match status" value="1"/>
</dbReference>
<evidence type="ECO:0000256" key="1">
    <source>
        <dbReference type="ARBA" id="ARBA00005995"/>
    </source>
</evidence>
<dbReference type="SMART" id="SM00066">
    <property type="entry name" value="GAL4"/>
    <property type="match status" value="1"/>
</dbReference>
<feature type="compositionally biased region" description="Low complexity" evidence="5">
    <location>
        <begin position="111"/>
        <end position="122"/>
    </location>
</feature>
<dbReference type="InterPro" id="IPR021858">
    <property type="entry name" value="Fun_TF"/>
</dbReference>
<dbReference type="Pfam" id="PF01593">
    <property type="entry name" value="Amino_oxidase"/>
    <property type="match status" value="1"/>
</dbReference>
<dbReference type="Gene3D" id="3.50.50.60">
    <property type="entry name" value="FAD/NAD(P)-binding domain"/>
    <property type="match status" value="3"/>
</dbReference>
<dbReference type="PANTHER" id="PTHR43563:SF1">
    <property type="entry name" value="AMINE OXIDASE [FLAVIN-CONTAINING] B"/>
    <property type="match status" value="1"/>
</dbReference>
<comment type="catalytic activity">
    <reaction evidence="4">
        <text>a secondary aliphatic amine + O2 + H2O = a primary amine + an aldehyde + H2O2</text>
        <dbReference type="Rhea" id="RHEA:26414"/>
        <dbReference type="ChEBI" id="CHEBI:15377"/>
        <dbReference type="ChEBI" id="CHEBI:15379"/>
        <dbReference type="ChEBI" id="CHEBI:16240"/>
        <dbReference type="ChEBI" id="CHEBI:17478"/>
        <dbReference type="ChEBI" id="CHEBI:58855"/>
        <dbReference type="ChEBI" id="CHEBI:65296"/>
        <dbReference type="EC" id="1.4.3.4"/>
    </reaction>
</comment>
<comment type="caution">
    <text evidence="7">The sequence shown here is derived from an EMBL/GenBank/DDBJ whole genome shotgun (WGS) entry which is preliminary data.</text>
</comment>
<dbReference type="Pfam" id="PF00172">
    <property type="entry name" value="Zn_clus"/>
    <property type="match status" value="1"/>
</dbReference>
<dbReference type="InterPro" id="IPR036864">
    <property type="entry name" value="Zn2-C6_fun-type_DNA-bd_sf"/>
</dbReference>
<evidence type="ECO:0000256" key="5">
    <source>
        <dbReference type="SAM" id="MobiDB-lite"/>
    </source>
</evidence>
<evidence type="ECO:0000259" key="6">
    <source>
        <dbReference type="PROSITE" id="PS50048"/>
    </source>
</evidence>
<evidence type="ECO:0000256" key="3">
    <source>
        <dbReference type="ARBA" id="ARBA00023242"/>
    </source>
</evidence>
<dbReference type="GO" id="GO:0000981">
    <property type="term" value="F:DNA-binding transcription factor activity, RNA polymerase II-specific"/>
    <property type="evidence" value="ECO:0007669"/>
    <property type="project" value="InterPro"/>
</dbReference>
<evidence type="ECO:0000313" key="7">
    <source>
        <dbReference type="EMBL" id="KAG5660900.1"/>
    </source>
</evidence>